<dbReference type="KEGG" id="mgik:GO620_001500"/>
<proteinExistence type="predicted"/>
<sequence>MRTNTKMPHNAEKIAASIAKCILNVQWKIASILNHWFNAYSTRQKKIALLLFWTSTSIFIAADTWRPFLSTAKISQYYNTAHIGQASDFPFSKLNKRQLTDSLTIKSQLWKQH</sequence>
<reference evidence="1 2" key="1">
    <citation type="submission" date="2020-12" db="EMBL/GenBank/DDBJ databases">
        <title>HMF7856_wgs.fasta genome submission.</title>
        <authorList>
            <person name="Kang H."/>
            <person name="Kim H."/>
            <person name="Joh K."/>
        </authorList>
    </citation>
    <scope>NUCLEOTIDE SEQUENCE [LARGE SCALE GENOMIC DNA]</scope>
    <source>
        <strain evidence="1 2">HMF7856</strain>
    </source>
</reference>
<evidence type="ECO:0000313" key="2">
    <source>
        <dbReference type="Proteomes" id="UP000429232"/>
    </source>
</evidence>
<dbReference type="EMBL" id="CP066775">
    <property type="protein sequence ID" value="QQL50154.1"/>
    <property type="molecule type" value="Genomic_DNA"/>
</dbReference>
<dbReference type="Proteomes" id="UP000429232">
    <property type="component" value="Chromosome"/>
</dbReference>
<dbReference type="AlphaFoldDB" id="A0A6I4IMS7"/>
<keyword evidence="2" id="KW-1185">Reference proteome</keyword>
<protein>
    <submittedName>
        <fullName evidence="1">Uncharacterized protein</fullName>
    </submittedName>
</protein>
<accession>A0A6I4IMS7</accession>
<evidence type="ECO:0000313" key="1">
    <source>
        <dbReference type="EMBL" id="QQL50154.1"/>
    </source>
</evidence>
<organism evidence="1 2">
    <name type="scientific">Mucilaginibacter ginkgonis</name>
    <dbReference type="NCBI Taxonomy" id="2682091"/>
    <lineage>
        <taxon>Bacteria</taxon>
        <taxon>Pseudomonadati</taxon>
        <taxon>Bacteroidota</taxon>
        <taxon>Sphingobacteriia</taxon>
        <taxon>Sphingobacteriales</taxon>
        <taxon>Sphingobacteriaceae</taxon>
        <taxon>Mucilaginibacter</taxon>
    </lineage>
</organism>
<dbReference type="RefSeq" id="WP_157522946.1">
    <property type="nucleotide sequence ID" value="NZ_CP066775.1"/>
</dbReference>
<name>A0A6I4IMS7_9SPHI</name>
<gene>
    <name evidence="1" type="ORF">GO620_001500</name>
</gene>